<evidence type="ECO:0000313" key="4">
    <source>
        <dbReference type="Proteomes" id="UP000632222"/>
    </source>
</evidence>
<evidence type="ECO:0000313" key="3">
    <source>
        <dbReference type="EMBL" id="GGJ57220.1"/>
    </source>
</evidence>
<accession>A0ABQ2DGV8</accession>
<evidence type="ECO:0000256" key="1">
    <source>
        <dbReference type="SAM" id="MobiDB-lite"/>
    </source>
</evidence>
<protein>
    <submittedName>
        <fullName evidence="3">Uncharacterized protein</fullName>
    </submittedName>
</protein>
<name>A0ABQ2DGV8_9DEIO</name>
<comment type="caution">
    <text evidence="3">The sequence shown here is derived from an EMBL/GenBank/DDBJ whole genome shotgun (WGS) entry which is preliminary data.</text>
</comment>
<keyword evidence="2" id="KW-1133">Transmembrane helix</keyword>
<proteinExistence type="predicted"/>
<gene>
    <name evidence="3" type="ORF">GCM10008938_49170</name>
</gene>
<sequence length="183" mass="19295">MLLFTGGIIVLSDEDKTRIQAEEAFRAQAAKEAQKKASKKGMGCGGWFFTLLAVFVVVGMLAPKDTSTSSSGSSGSGTLNSAGQTASEPSTPPAAPKDDLELLSAKWSSDGFAGYVIGKVKNNTNHDYGYAQITFNLYDKEGNQIGTAVDNINNLKAGGVWAYKALALAEDVATYEFSEVTGF</sequence>
<evidence type="ECO:0000256" key="2">
    <source>
        <dbReference type="SAM" id="Phobius"/>
    </source>
</evidence>
<organism evidence="3 4">
    <name type="scientific">Deinococcus roseus</name>
    <dbReference type="NCBI Taxonomy" id="392414"/>
    <lineage>
        <taxon>Bacteria</taxon>
        <taxon>Thermotogati</taxon>
        <taxon>Deinococcota</taxon>
        <taxon>Deinococci</taxon>
        <taxon>Deinococcales</taxon>
        <taxon>Deinococcaceae</taxon>
        <taxon>Deinococcus</taxon>
    </lineage>
</organism>
<keyword evidence="2" id="KW-0812">Transmembrane</keyword>
<keyword evidence="4" id="KW-1185">Reference proteome</keyword>
<feature type="compositionally biased region" description="Low complexity" evidence="1">
    <location>
        <begin position="66"/>
        <end position="78"/>
    </location>
</feature>
<dbReference type="EMBL" id="BMOD01000038">
    <property type="protein sequence ID" value="GGJ57220.1"/>
    <property type="molecule type" value="Genomic_DNA"/>
</dbReference>
<feature type="transmembrane region" description="Helical" evidence="2">
    <location>
        <begin position="44"/>
        <end position="62"/>
    </location>
</feature>
<feature type="region of interest" description="Disordered" evidence="1">
    <location>
        <begin position="66"/>
        <end position="98"/>
    </location>
</feature>
<reference evidence="4" key="1">
    <citation type="journal article" date="2019" name="Int. J. Syst. Evol. Microbiol.">
        <title>The Global Catalogue of Microorganisms (GCM) 10K type strain sequencing project: providing services to taxonomists for standard genome sequencing and annotation.</title>
        <authorList>
            <consortium name="The Broad Institute Genomics Platform"/>
            <consortium name="The Broad Institute Genome Sequencing Center for Infectious Disease"/>
            <person name="Wu L."/>
            <person name="Ma J."/>
        </authorList>
    </citation>
    <scope>NUCLEOTIDE SEQUENCE [LARGE SCALE GENOMIC DNA]</scope>
    <source>
        <strain evidence="4">JCM 14370</strain>
    </source>
</reference>
<dbReference type="NCBIfam" id="NF038353">
    <property type="entry name" value="FxLYD_dom"/>
    <property type="match status" value="1"/>
</dbReference>
<dbReference type="InterPro" id="IPR047676">
    <property type="entry name" value="FxLYD_dom"/>
</dbReference>
<dbReference type="Proteomes" id="UP000632222">
    <property type="component" value="Unassembled WGS sequence"/>
</dbReference>
<keyword evidence="2" id="KW-0472">Membrane</keyword>